<dbReference type="Proteomes" id="UP000030762">
    <property type="component" value="Unassembled WGS sequence"/>
</dbReference>
<dbReference type="EMBL" id="JH767147">
    <property type="protein sequence ID" value="EQC36396.1"/>
    <property type="molecule type" value="Genomic_DNA"/>
</dbReference>
<feature type="compositionally biased region" description="Acidic residues" evidence="1">
    <location>
        <begin position="1"/>
        <end position="21"/>
    </location>
</feature>
<reference evidence="2 3" key="1">
    <citation type="submission" date="2012-04" db="EMBL/GenBank/DDBJ databases">
        <title>The Genome Sequence of Saprolegnia declina VS20.</title>
        <authorList>
            <consortium name="The Broad Institute Genome Sequencing Platform"/>
            <person name="Russ C."/>
            <person name="Nusbaum C."/>
            <person name="Tyler B."/>
            <person name="van West P."/>
            <person name="Dieguez-Uribeondo J."/>
            <person name="de Bruijn I."/>
            <person name="Tripathy S."/>
            <person name="Jiang R."/>
            <person name="Young S.K."/>
            <person name="Zeng Q."/>
            <person name="Gargeya S."/>
            <person name="Fitzgerald M."/>
            <person name="Haas B."/>
            <person name="Abouelleil A."/>
            <person name="Alvarado L."/>
            <person name="Arachchi H.M."/>
            <person name="Berlin A."/>
            <person name="Chapman S.B."/>
            <person name="Goldberg J."/>
            <person name="Griggs A."/>
            <person name="Gujja S."/>
            <person name="Hansen M."/>
            <person name="Howarth C."/>
            <person name="Imamovic A."/>
            <person name="Larimer J."/>
            <person name="McCowen C."/>
            <person name="Montmayeur A."/>
            <person name="Murphy C."/>
            <person name="Neiman D."/>
            <person name="Pearson M."/>
            <person name="Priest M."/>
            <person name="Roberts A."/>
            <person name="Saif S."/>
            <person name="Shea T."/>
            <person name="Sisk P."/>
            <person name="Sykes S."/>
            <person name="Wortman J."/>
            <person name="Nusbaum C."/>
            <person name="Birren B."/>
        </authorList>
    </citation>
    <scope>NUCLEOTIDE SEQUENCE [LARGE SCALE GENOMIC DNA]</scope>
    <source>
        <strain evidence="2 3">VS20</strain>
    </source>
</reference>
<dbReference type="InParanoid" id="T0QNU1"/>
<proteinExistence type="predicted"/>
<evidence type="ECO:0000313" key="2">
    <source>
        <dbReference type="EMBL" id="EQC36396.1"/>
    </source>
</evidence>
<evidence type="ECO:0000256" key="1">
    <source>
        <dbReference type="SAM" id="MobiDB-lite"/>
    </source>
</evidence>
<dbReference type="OMA" id="ERMTVLW"/>
<dbReference type="VEuPathDB" id="FungiDB:SDRG_05855"/>
<dbReference type="RefSeq" id="XP_008609818.1">
    <property type="nucleotide sequence ID" value="XM_008611596.1"/>
</dbReference>
<dbReference type="AlphaFoldDB" id="T0QNU1"/>
<dbReference type="STRING" id="1156394.T0QNU1"/>
<accession>T0QNU1</accession>
<dbReference type="GeneID" id="19946582"/>
<gene>
    <name evidence="2" type="ORF">SDRG_05855</name>
</gene>
<organism evidence="2 3">
    <name type="scientific">Saprolegnia diclina (strain VS20)</name>
    <dbReference type="NCBI Taxonomy" id="1156394"/>
    <lineage>
        <taxon>Eukaryota</taxon>
        <taxon>Sar</taxon>
        <taxon>Stramenopiles</taxon>
        <taxon>Oomycota</taxon>
        <taxon>Saprolegniomycetes</taxon>
        <taxon>Saprolegniales</taxon>
        <taxon>Saprolegniaceae</taxon>
        <taxon>Saprolegnia</taxon>
    </lineage>
</organism>
<dbReference type="OrthoDB" id="74175at2759"/>
<evidence type="ECO:0000313" key="3">
    <source>
        <dbReference type="Proteomes" id="UP000030762"/>
    </source>
</evidence>
<dbReference type="eggNOG" id="ENOG502SGZX">
    <property type="taxonomic scope" value="Eukaryota"/>
</dbReference>
<feature type="region of interest" description="Disordered" evidence="1">
    <location>
        <begin position="1"/>
        <end position="55"/>
    </location>
</feature>
<sequence>MQQHDDDDGSPIQEDTSEENAIDMMMPTEGFYGSKPSGANYRPISAPPKRYVSHESAQPPLLIETIHGITLQTLPPRPESAKPARVSSRPPVEAHARFRDLESRDRPVSAPHRTVAVKTSTTSKTYLRRAADKKKEKERDFAIELFQEKIDQERKVAVKITQANKLMRRQGSKKTYYMAKNREDFVVVRVIEENVPERLLSIDTFVREFERMTALWAAKTKDSAPFDDALPAKTPAIRLHPKKETQSGLRMILKGTIELTAILQEQLFELQSKGWNCNTVKALIAPPHAS</sequence>
<protein>
    <submittedName>
        <fullName evidence="2">Uncharacterized protein</fullName>
    </submittedName>
</protein>
<name>T0QNU1_SAPDV</name>
<keyword evidence="3" id="KW-1185">Reference proteome</keyword>
<feature type="region of interest" description="Disordered" evidence="1">
    <location>
        <begin position="73"/>
        <end position="93"/>
    </location>
</feature>